<dbReference type="Pfam" id="PF17407">
    <property type="entry name" value="Nrap_D6"/>
    <property type="match status" value="1"/>
</dbReference>
<feature type="domain" description="Nrap protein" evidence="14">
    <location>
        <begin position="421"/>
        <end position="614"/>
    </location>
</feature>
<dbReference type="PANTHER" id="PTHR17972">
    <property type="entry name" value="NUCLEOLAR RNA-ASSOCIATED PROTEIN"/>
    <property type="match status" value="1"/>
</dbReference>
<comment type="function">
    <text evidence="8">Part of the small subunit (SSU) processome, first precursor of the small eukaryotic ribosomal subunit. During the assembly of the SSU processome in the nucleolus, many ribosome biogenesis factors, an RNA chaperone and ribosomal proteins associate with the nascent pre-rRNA and work in concert to generate RNA folding, modifications, rearrangements and cleavage as well as targeted degradation of pre-ribosomal RNA by the RNA exosome.</text>
</comment>
<dbReference type="Pfam" id="PF03813">
    <property type="entry name" value="Nrap"/>
    <property type="match status" value="1"/>
</dbReference>
<evidence type="ECO:0000256" key="6">
    <source>
        <dbReference type="ARBA" id="ARBA00022884"/>
    </source>
</evidence>
<dbReference type="Gene3D" id="3.30.70.3030">
    <property type="match status" value="1"/>
</dbReference>
<sequence length="912" mass="103089">TKNGDALKPCLVLRPNEKSSKALEVIVSAVAEADTFKLTQFTPEKCNITFVSKDELGSTPHYNAKISEDLVLEENEVMKRSVFETNQNLKDAAVLLGVWLRQRGLSQGYGAFNMHIVCMYLTFMVKNRRINLSMSSNQIIRIFWLELGKTDWTADGPSLARESPESNVPSKTVFHSHHEVVFIDVTGFHNLAFKMSWVTYLKVKKEASQAIHLLNKSDSSCFQALFLKSAPFLHQYDNVLCFRQAEVVSRCVQDHATQKQKIDFCGQNVPIFAWLLAPLLEKGLGKRLDHIGINFPPGPRWRLDDPNPTYSLSGEILIGVKLNPGTSLSVIDKGPPPNTPEGSEFREFWGDKCQLRRFKDGSITESVIWADNSLPVEQRRKVVKSIIIHLLDKKLGIQETKYSYVGFQLSQLNQISFAPKRSIEETSIAFHKTFTRLSNELHSLKLPLEIVSVQCVSEIYRFTDPFPPFKAHFNIVDNLCENTQNGFLLKKSSEAMLPPYSPTVDLVVQMSISGKWPDDVNACKRLVAAFYVEISKAFKEKRHKTQVTPEFLVVFRDGFIFRIFLAYSKQIGILKQRVGESGLRQYRDTNESIAIEKKFINLPKLTGALYGLSQQYSAFAPTCVLAKRWISSQLLHETHFPSVVIELLVAHMFLSSQPVEVTMHPLPMFLRFLKTISTTNWNLEPVIVNFNDTLDRNSIADMEKFFSSNRETLPPMVLATPFDPSGVLWTKKSPTIPVLVRLAKLATVSLKILENTLGDNDASSKVMAIFRPPMSVFHLVIRLAPEIATRRHQKLDFQGIVSTKVTSGSYNIPVYNFDPVELYLKDLEAHYSDKAIFFYDQYGGSEIGVLLKPQFLAEVPFKVSSFEGRKLLTEATELKMKPDIDALIEGFKIMGSGIVEDVVLNGHILTTT</sequence>
<dbReference type="AlphaFoldDB" id="A0A146LZN9"/>
<dbReference type="GO" id="GO:0006364">
    <property type="term" value="P:rRNA processing"/>
    <property type="evidence" value="ECO:0007669"/>
    <property type="project" value="TreeGrafter"/>
</dbReference>
<evidence type="ECO:0000259" key="11">
    <source>
        <dbReference type="Pfam" id="PF03813"/>
    </source>
</evidence>
<comment type="subcellular location">
    <subcellularLocation>
        <location evidence="1">Chromosome</location>
    </subcellularLocation>
    <subcellularLocation>
        <location evidence="2 10">Nucleus</location>
        <location evidence="2 10">Nucleolus</location>
    </subcellularLocation>
</comment>
<evidence type="ECO:0000256" key="10">
    <source>
        <dbReference type="RuleBase" id="RU364032"/>
    </source>
</evidence>
<feature type="domain" description="Nrap protein" evidence="12">
    <location>
        <begin position="89"/>
        <end position="228"/>
    </location>
</feature>
<dbReference type="PANTHER" id="PTHR17972:SF0">
    <property type="entry name" value="NUCLEOLAR PROTEIN 6"/>
    <property type="match status" value="1"/>
</dbReference>
<dbReference type="InterPro" id="IPR035367">
    <property type="entry name" value="Nrap_D2"/>
</dbReference>
<evidence type="ECO:0000256" key="2">
    <source>
        <dbReference type="ARBA" id="ARBA00004604"/>
    </source>
</evidence>
<dbReference type="GO" id="GO:0032545">
    <property type="term" value="C:CURI complex"/>
    <property type="evidence" value="ECO:0007669"/>
    <property type="project" value="TreeGrafter"/>
</dbReference>
<evidence type="ECO:0000259" key="12">
    <source>
        <dbReference type="Pfam" id="PF17403"/>
    </source>
</evidence>
<dbReference type="InterPro" id="IPR035368">
    <property type="entry name" value="Nrap_D3"/>
</dbReference>
<comment type="subunit">
    <text evidence="9">Part of the small subunit (SSU) processome, composed of more than 70 proteins and the RNA chaperone small nucleolar RNA (snoRNA) U3.</text>
</comment>
<reference evidence="17" key="1">
    <citation type="journal article" date="2016" name="Gigascience">
        <title>De novo construction of an expanded transcriptome assembly for the western tarnished plant bug, Lygus hesperus.</title>
        <authorList>
            <person name="Tassone E.E."/>
            <person name="Geib S.M."/>
            <person name="Hall B."/>
            <person name="Fabrick J.A."/>
            <person name="Brent C.S."/>
            <person name="Hull J.J."/>
        </authorList>
    </citation>
    <scope>NUCLEOTIDE SEQUENCE</scope>
</reference>
<dbReference type="InterPro" id="IPR035370">
    <property type="entry name" value="Nrap_D5"/>
</dbReference>
<dbReference type="GO" id="GO:0006409">
    <property type="term" value="P:tRNA export from nucleus"/>
    <property type="evidence" value="ECO:0007669"/>
    <property type="project" value="TreeGrafter"/>
</dbReference>
<feature type="domain" description="Nrap protein" evidence="13">
    <location>
        <begin position="233"/>
        <end position="395"/>
    </location>
</feature>
<name>A0A146LZN9_LYGHE</name>
<feature type="domain" description="Nrap protein" evidence="15">
    <location>
        <begin position="616"/>
        <end position="772"/>
    </location>
</feature>
<dbReference type="GO" id="GO:0005694">
    <property type="term" value="C:chromosome"/>
    <property type="evidence" value="ECO:0007669"/>
    <property type="project" value="UniProtKB-SubCell"/>
</dbReference>
<evidence type="ECO:0000256" key="4">
    <source>
        <dbReference type="ARBA" id="ARBA00016437"/>
    </source>
</evidence>
<dbReference type="GO" id="GO:0032040">
    <property type="term" value="C:small-subunit processome"/>
    <property type="evidence" value="ECO:0007669"/>
    <property type="project" value="TreeGrafter"/>
</dbReference>
<evidence type="ECO:0000313" key="17">
    <source>
        <dbReference type="EMBL" id="JAQ12192.1"/>
    </source>
</evidence>
<protein>
    <recommendedName>
        <fullName evidence="4 10">Nucleolar protein 6</fullName>
    </recommendedName>
</protein>
<dbReference type="Pfam" id="PF17403">
    <property type="entry name" value="Nrap_D2"/>
    <property type="match status" value="1"/>
</dbReference>
<dbReference type="Pfam" id="PF17406">
    <property type="entry name" value="Nrap_D5"/>
    <property type="match status" value="1"/>
</dbReference>
<keyword evidence="6 10" id="KW-0694">RNA-binding</keyword>
<dbReference type="GO" id="GO:0003723">
    <property type="term" value="F:RNA binding"/>
    <property type="evidence" value="ECO:0007669"/>
    <property type="project" value="UniProtKB-KW"/>
</dbReference>
<dbReference type="GO" id="GO:0034456">
    <property type="term" value="C:UTP-C complex"/>
    <property type="evidence" value="ECO:0007669"/>
    <property type="project" value="TreeGrafter"/>
</dbReference>
<evidence type="ECO:0000256" key="7">
    <source>
        <dbReference type="ARBA" id="ARBA00023242"/>
    </source>
</evidence>
<proteinExistence type="inferred from homology"/>
<feature type="non-terminal residue" evidence="17">
    <location>
        <position position="1"/>
    </location>
</feature>
<evidence type="ECO:0000259" key="14">
    <source>
        <dbReference type="Pfam" id="PF17405"/>
    </source>
</evidence>
<evidence type="ECO:0000259" key="13">
    <source>
        <dbReference type="Pfam" id="PF17404"/>
    </source>
</evidence>
<dbReference type="Pfam" id="PF17405">
    <property type="entry name" value="Nrap_D4"/>
    <property type="match status" value="1"/>
</dbReference>
<evidence type="ECO:0000259" key="15">
    <source>
        <dbReference type="Pfam" id="PF17406"/>
    </source>
</evidence>
<dbReference type="Gene3D" id="1.10.1410.10">
    <property type="match status" value="1"/>
</dbReference>
<dbReference type="Pfam" id="PF17404">
    <property type="entry name" value="Nrap_D3"/>
    <property type="match status" value="1"/>
</dbReference>
<evidence type="ECO:0000256" key="3">
    <source>
        <dbReference type="ARBA" id="ARBA00006674"/>
    </source>
</evidence>
<dbReference type="InterPro" id="IPR035082">
    <property type="entry name" value="Nrap_D1"/>
</dbReference>
<feature type="domain" description="Nrap protein" evidence="11">
    <location>
        <begin position="3"/>
        <end position="78"/>
    </location>
</feature>
<evidence type="ECO:0000256" key="8">
    <source>
        <dbReference type="ARBA" id="ARBA00035000"/>
    </source>
</evidence>
<evidence type="ECO:0000256" key="1">
    <source>
        <dbReference type="ARBA" id="ARBA00004286"/>
    </source>
</evidence>
<comment type="similarity">
    <text evidence="3 10">Belongs to the NRAP family.</text>
</comment>
<keyword evidence="5" id="KW-0158">Chromosome</keyword>
<feature type="domain" description="Nrap protein" evidence="16">
    <location>
        <begin position="776"/>
        <end position="902"/>
    </location>
</feature>
<evidence type="ECO:0000256" key="5">
    <source>
        <dbReference type="ARBA" id="ARBA00022454"/>
    </source>
</evidence>
<dbReference type="EMBL" id="GDHC01006437">
    <property type="protein sequence ID" value="JAQ12192.1"/>
    <property type="molecule type" value="Transcribed_RNA"/>
</dbReference>
<keyword evidence="7 10" id="KW-0539">Nucleus</keyword>
<evidence type="ECO:0000256" key="9">
    <source>
        <dbReference type="ARBA" id="ARBA00035020"/>
    </source>
</evidence>
<dbReference type="InterPro" id="IPR005554">
    <property type="entry name" value="NOL6/Upt22"/>
</dbReference>
<accession>A0A146LZN9</accession>
<dbReference type="InterPro" id="IPR035371">
    <property type="entry name" value="Nrap_D6"/>
</dbReference>
<evidence type="ECO:0000259" key="16">
    <source>
        <dbReference type="Pfam" id="PF17407"/>
    </source>
</evidence>
<organism evidence="17">
    <name type="scientific">Lygus hesperus</name>
    <name type="common">Western plant bug</name>
    <dbReference type="NCBI Taxonomy" id="30085"/>
    <lineage>
        <taxon>Eukaryota</taxon>
        <taxon>Metazoa</taxon>
        <taxon>Ecdysozoa</taxon>
        <taxon>Arthropoda</taxon>
        <taxon>Hexapoda</taxon>
        <taxon>Insecta</taxon>
        <taxon>Pterygota</taxon>
        <taxon>Neoptera</taxon>
        <taxon>Paraneoptera</taxon>
        <taxon>Hemiptera</taxon>
        <taxon>Heteroptera</taxon>
        <taxon>Panheteroptera</taxon>
        <taxon>Cimicomorpha</taxon>
        <taxon>Miridae</taxon>
        <taxon>Mirini</taxon>
        <taxon>Lygus</taxon>
    </lineage>
</organism>
<gene>
    <name evidence="17" type="primary">NOL6</name>
    <name evidence="17" type="ORF">g.83130</name>
</gene>
<dbReference type="InterPro" id="IPR035369">
    <property type="entry name" value="Nrap_D4"/>
</dbReference>